<feature type="compositionally biased region" description="Basic and acidic residues" evidence="1">
    <location>
        <begin position="149"/>
        <end position="158"/>
    </location>
</feature>
<dbReference type="Proteomes" id="UP001359485">
    <property type="component" value="Unassembled WGS sequence"/>
</dbReference>
<keyword evidence="3" id="KW-1185">Reference proteome</keyword>
<proteinExistence type="predicted"/>
<organism evidence="2 3">
    <name type="scientific">Polyplax serrata</name>
    <name type="common">Common mouse louse</name>
    <dbReference type="NCBI Taxonomy" id="468196"/>
    <lineage>
        <taxon>Eukaryota</taxon>
        <taxon>Metazoa</taxon>
        <taxon>Ecdysozoa</taxon>
        <taxon>Arthropoda</taxon>
        <taxon>Hexapoda</taxon>
        <taxon>Insecta</taxon>
        <taxon>Pterygota</taxon>
        <taxon>Neoptera</taxon>
        <taxon>Paraneoptera</taxon>
        <taxon>Psocodea</taxon>
        <taxon>Troctomorpha</taxon>
        <taxon>Phthiraptera</taxon>
        <taxon>Anoplura</taxon>
        <taxon>Polyplacidae</taxon>
        <taxon>Polyplax</taxon>
    </lineage>
</organism>
<protein>
    <submittedName>
        <fullName evidence="2">Uncharacterized protein</fullName>
    </submittedName>
</protein>
<comment type="caution">
    <text evidence="2">The sequence shown here is derived from an EMBL/GenBank/DDBJ whole genome shotgun (WGS) entry which is preliminary data.</text>
</comment>
<reference evidence="2 3" key="1">
    <citation type="submission" date="2023-09" db="EMBL/GenBank/DDBJ databases">
        <title>Genomes of two closely related lineages of the louse Polyplax serrata with different host specificities.</title>
        <authorList>
            <person name="Martinu J."/>
            <person name="Tarabai H."/>
            <person name="Stefka J."/>
            <person name="Hypsa V."/>
        </authorList>
    </citation>
    <scope>NUCLEOTIDE SEQUENCE [LARGE SCALE GENOMIC DNA]</scope>
    <source>
        <strain evidence="2">98ZLc_SE</strain>
    </source>
</reference>
<gene>
    <name evidence="2" type="ORF">RUM44_005767</name>
</gene>
<feature type="region of interest" description="Disordered" evidence="1">
    <location>
        <begin position="145"/>
        <end position="174"/>
    </location>
</feature>
<evidence type="ECO:0000256" key="1">
    <source>
        <dbReference type="SAM" id="MobiDB-lite"/>
    </source>
</evidence>
<feature type="compositionally biased region" description="Polar residues" evidence="1">
    <location>
        <begin position="79"/>
        <end position="88"/>
    </location>
</feature>
<name>A0ABR1AZV1_POLSC</name>
<feature type="region of interest" description="Disordered" evidence="1">
    <location>
        <begin position="43"/>
        <end position="88"/>
    </location>
</feature>
<evidence type="ECO:0000313" key="2">
    <source>
        <dbReference type="EMBL" id="KAK6631241.1"/>
    </source>
</evidence>
<feature type="region of interest" description="Disordered" evidence="1">
    <location>
        <begin position="237"/>
        <end position="262"/>
    </location>
</feature>
<evidence type="ECO:0000313" key="3">
    <source>
        <dbReference type="Proteomes" id="UP001359485"/>
    </source>
</evidence>
<accession>A0ABR1AZV1</accession>
<sequence length="262" mass="29067">MSSDAEYVPVAIDGPKPRKNVTVTPTAPTYRTLRAMQCRLLRKDSQQSGSNTMSMPPCLEGILPESSSSNSSDDVAHPISQSAVRSNPNRVKAMDNLRKIFWDATAIRASREGDPREYLTIPERFTSTNSAQAGLNCTFEVEFNIEDQDPNKDNRPESLYDASPEAAANPPPHQRFISHLTFGWKVVPGDRSDIRGKKIMTKSVAVGVDSKLHHGDVILTQRTENLVLAANIPWDNKPLKGNIPKRSDYEPHSSARYQGTPR</sequence>
<dbReference type="EMBL" id="JAWJWF010000006">
    <property type="protein sequence ID" value="KAK6631241.1"/>
    <property type="molecule type" value="Genomic_DNA"/>
</dbReference>